<keyword evidence="3" id="KW-0479">Metal-binding</keyword>
<dbReference type="SMART" id="SM00729">
    <property type="entry name" value="Elp3"/>
    <property type="match status" value="1"/>
</dbReference>
<dbReference type="SUPFAM" id="SSF102114">
    <property type="entry name" value="Radical SAM enzymes"/>
    <property type="match status" value="1"/>
</dbReference>
<evidence type="ECO:0000256" key="2">
    <source>
        <dbReference type="ARBA" id="ARBA00022691"/>
    </source>
</evidence>
<dbReference type="InterPro" id="IPR006638">
    <property type="entry name" value="Elp3/MiaA/NifB-like_rSAM"/>
</dbReference>
<evidence type="ECO:0000256" key="4">
    <source>
        <dbReference type="ARBA" id="ARBA00023004"/>
    </source>
</evidence>
<name>A0ABP7USY5_9FLAO</name>
<dbReference type="InterPro" id="IPR051198">
    <property type="entry name" value="BchE-like"/>
</dbReference>
<keyword evidence="8" id="KW-1185">Reference proteome</keyword>
<dbReference type="InterPro" id="IPR013785">
    <property type="entry name" value="Aldolase_TIM"/>
</dbReference>
<evidence type="ECO:0000259" key="6">
    <source>
        <dbReference type="PROSITE" id="PS51918"/>
    </source>
</evidence>
<dbReference type="EMBL" id="BAABCS010000017">
    <property type="protein sequence ID" value="GAA4052025.1"/>
    <property type="molecule type" value="Genomic_DNA"/>
</dbReference>
<gene>
    <name evidence="7" type="ORF">GCM10022388_17710</name>
</gene>
<dbReference type="InterPro" id="IPR058240">
    <property type="entry name" value="rSAM_sf"/>
</dbReference>
<evidence type="ECO:0000256" key="3">
    <source>
        <dbReference type="ARBA" id="ARBA00022723"/>
    </source>
</evidence>
<evidence type="ECO:0000313" key="7">
    <source>
        <dbReference type="EMBL" id="GAA4052025.1"/>
    </source>
</evidence>
<dbReference type="InterPro" id="IPR007197">
    <property type="entry name" value="rSAM"/>
</dbReference>
<evidence type="ECO:0000256" key="5">
    <source>
        <dbReference type="ARBA" id="ARBA00023014"/>
    </source>
</evidence>
<dbReference type="PANTHER" id="PTHR43409:SF7">
    <property type="entry name" value="BLL1977 PROTEIN"/>
    <property type="match status" value="1"/>
</dbReference>
<dbReference type="SFLD" id="SFLDG01082">
    <property type="entry name" value="B12-binding_domain_containing"/>
    <property type="match status" value="1"/>
</dbReference>
<feature type="domain" description="Radical SAM core" evidence="6">
    <location>
        <begin position="381"/>
        <end position="603"/>
    </location>
</feature>
<evidence type="ECO:0000313" key="8">
    <source>
        <dbReference type="Proteomes" id="UP001500426"/>
    </source>
</evidence>
<reference evidence="8" key="1">
    <citation type="journal article" date="2019" name="Int. J. Syst. Evol. Microbiol.">
        <title>The Global Catalogue of Microorganisms (GCM) 10K type strain sequencing project: providing services to taxonomists for standard genome sequencing and annotation.</title>
        <authorList>
            <consortium name="The Broad Institute Genomics Platform"/>
            <consortium name="The Broad Institute Genome Sequencing Center for Infectious Disease"/>
            <person name="Wu L."/>
            <person name="Ma J."/>
        </authorList>
    </citation>
    <scope>NUCLEOTIDE SEQUENCE [LARGE SCALE GENOMIC DNA]</scope>
    <source>
        <strain evidence="8">JCM 17068</strain>
    </source>
</reference>
<comment type="caution">
    <text evidence="7">The sequence shown here is derived from an EMBL/GenBank/DDBJ whole genome shotgun (WGS) entry which is preliminary data.</text>
</comment>
<dbReference type="SFLD" id="SFLDS00029">
    <property type="entry name" value="Radical_SAM"/>
    <property type="match status" value="1"/>
</dbReference>
<proteinExistence type="predicted"/>
<dbReference type="Pfam" id="PF04055">
    <property type="entry name" value="Radical_SAM"/>
    <property type="match status" value="1"/>
</dbReference>
<organism evidence="7 8">
    <name type="scientific">Flavobacterium chungnamense</name>
    <dbReference type="NCBI Taxonomy" id="706182"/>
    <lineage>
        <taxon>Bacteria</taxon>
        <taxon>Pseudomonadati</taxon>
        <taxon>Bacteroidota</taxon>
        <taxon>Flavobacteriia</taxon>
        <taxon>Flavobacteriales</taxon>
        <taxon>Flavobacteriaceae</taxon>
        <taxon>Flavobacterium</taxon>
    </lineage>
</organism>
<dbReference type="Gene3D" id="3.20.20.70">
    <property type="entry name" value="Aldolase class I"/>
    <property type="match status" value="1"/>
</dbReference>
<dbReference type="Proteomes" id="UP001500426">
    <property type="component" value="Unassembled WGS sequence"/>
</dbReference>
<evidence type="ECO:0000256" key="1">
    <source>
        <dbReference type="ARBA" id="ARBA00001966"/>
    </source>
</evidence>
<comment type="cofactor">
    <cofactor evidence="1">
        <name>[4Fe-4S] cluster</name>
        <dbReference type="ChEBI" id="CHEBI:49883"/>
    </cofactor>
</comment>
<keyword evidence="5" id="KW-0411">Iron-sulfur</keyword>
<keyword evidence="4" id="KW-0408">Iron</keyword>
<protein>
    <submittedName>
        <fullName evidence="7">Radical SAM protein</fullName>
    </submittedName>
</protein>
<accession>A0ABP7USY5</accession>
<keyword evidence="2" id="KW-0949">S-adenosyl-L-methionine</keyword>
<dbReference type="PANTHER" id="PTHR43409">
    <property type="entry name" value="ANAEROBIC MAGNESIUM-PROTOPORPHYRIN IX MONOMETHYL ESTER CYCLASE-RELATED"/>
    <property type="match status" value="1"/>
</dbReference>
<dbReference type="PROSITE" id="PS51918">
    <property type="entry name" value="RADICAL_SAM"/>
    <property type="match status" value="1"/>
</dbReference>
<sequence>MACLKFFVKILKNQVQNTFSNSQKIVKTLIINFTFAKTFPLKDLLLITPPFTQLNTPYPATAYIKGFLNTKGISAFQMDLGIEVILELFSKNGLENLFQVSSFKFTEFGQNSNRIYSLQNDYIKTIDAVIAFLQGKNPSLARQICSGNFLPEASRFSQLDDMEWAFGTMGMQDKAKHLATLYLEDLSDFIVECADENFGFSRYAERLGRSANSFDELYNHLKSEPTYIDKITLKILKDRVEAVQPKLVCFSVPFPGNLYSAFRCAQFMKSNFPTINIAMGGGFPNTELRELKDKRVFEFFDFITLDDGELPIELLTLNVQNPNSEEFKRTLKLVNKEVTYVNNSSKPDYKQSEVGTPDYSDLQLQNYISVIEIANPMHSLWSDGRWNKLTMAHGCYWGKCTFCDISLDYIKLYEPIAAKILVDRMEELILQTGENGFHFVDEAAPPALMREVALEIIKRKIVVSWWTNIRFEKSFTSDLCLLLKTSGCIAVSGGLEVASDRLLELIKKGVTVEQVAQVTRNFTESGIMVHAYLMYGYPTQSVQETVDSLEMVRQLFELGILQSGFWHQFAMTTHSPVGMFPEEFGVIPEQNEITFANNDINFKDKTGINHDKFSFGLKKSLFNYMHGICFDYDLQDWFDFKIPNTKIPSDYIVSCLEKETDFNIKSSAKIVWIGGKPTSEIFTKSKKGNSWEMTKLTFHDKIETFDISIENDKAEWLVETLEKVSVFGDSKFTFSQLKSDFENSFEDFELFWYSKPMATLRTFGLLVL</sequence>